<evidence type="ECO:0000256" key="1">
    <source>
        <dbReference type="SAM" id="Phobius"/>
    </source>
</evidence>
<dbReference type="InterPro" id="IPR029058">
    <property type="entry name" value="AB_hydrolase_fold"/>
</dbReference>
<dbReference type="GO" id="GO:0043531">
    <property type="term" value="F:ADP binding"/>
    <property type="evidence" value="ECO:0007669"/>
    <property type="project" value="InterPro"/>
</dbReference>
<feature type="domain" description="AB hydrolase-1" evidence="3">
    <location>
        <begin position="62"/>
        <end position="226"/>
    </location>
</feature>
<dbReference type="Pfam" id="PF12697">
    <property type="entry name" value="Abhydrolase_6"/>
    <property type="match status" value="1"/>
</dbReference>
<protein>
    <submittedName>
        <fullName evidence="4">Uncharacterized protein</fullName>
    </submittedName>
</protein>
<dbReference type="SUPFAM" id="SSF48452">
    <property type="entry name" value="TPR-like"/>
    <property type="match status" value="1"/>
</dbReference>
<evidence type="ECO:0000259" key="3">
    <source>
        <dbReference type="Pfam" id="PF12697"/>
    </source>
</evidence>
<dbReference type="InterPro" id="IPR019734">
    <property type="entry name" value="TPR_rpt"/>
</dbReference>
<evidence type="ECO:0000259" key="2">
    <source>
        <dbReference type="Pfam" id="PF00931"/>
    </source>
</evidence>
<evidence type="ECO:0000313" key="4">
    <source>
        <dbReference type="EMBL" id="KJZ70980.1"/>
    </source>
</evidence>
<dbReference type="SMART" id="SM00028">
    <property type="entry name" value="TPR"/>
    <property type="match status" value="5"/>
</dbReference>
<sequence length="1010" mass="113442">MTPITSGQAIFLAGVAVVAYLWLLDKLAPSTSASRQGAEYGLRQEYPAAGEQSQAADGTTDIIFVHGLGADPTKTWRHGDVCWISQLFPQDLKEKGIQSVRLFTFNYDSFWVRDANSTRLADTARSLGQQLTGDKLRGHDLVLVGHSYGGLVIKQALVDLPELQDRLKGVLFLGTPHHGSPFTRFGLLAARLLTPLDADVEIMRPLVAGNVDLKDLDDRFREHFGNTTRLYYRERRKMRRYLLGFIPWIREFVVPESSATAGASFLQIIALDADHRGLNRFRNRSDNNYQQVASELVKILLKSRPLPDGPSCQGHWLVPFERNRDFVGRESLLQQLVEKIHPNRDEKYCQRTAVFGLGGVGKTQIALEAAFRIHDADHACSVFWVPAVDAISFERAYREIGRKLQIDGIEDDAADVKSLVKAALSGNRVGRWLLVVDNADDLHILSEAPGSSIGGSSLAQCLPFGCKGSILFTTRNYKAVESLARKNLVSVEPMEADDAYQLLESNLNMALVTGSATQLLELLGNLPLAIKQASAYMNQNLISTTEYLTTYESDEDETIYLLSREFEDLGRYDKIKNPIAATWMISFRQILRSDPTAADYLRFMSFLAERDIPRSLLPDRGKAKTTEAIGTLKAYSFITQQKADSFDMHRLVQLSARYWLRRSGELGKVAKETLRRLAQVFPYPEHENRDAWMRYLPHAQRILYFRKDAGDEKAEGRTTSPACSRAWAKKVLGKEHPETLGSMNNLARVLQSLGKYEEAERLHRQALDLKEKVLGKEHPETLGSMNNLARVLQSLGKYEEAERRHRRALDLREKVLGKEHPSTLGSMNNLARVLQSLGKYEEAERRHRRALDLREKVLGKEHPSTLGSMNNLARVLQSLGKYEEAERLHRQALDLSEKVLGKEHPETLSSINNLANVLESLGKYEEAERLHRQALDLREKVLGKEHPSTLGSMNNLAGVLKSLGKYEEAMNLMGRCAQLRIEILGRDHPDTTASLGKLDTWRSDTSGGAA</sequence>
<keyword evidence="5" id="KW-1185">Reference proteome</keyword>
<dbReference type="PANTHER" id="PTHR46082">
    <property type="entry name" value="ATP/GTP-BINDING PROTEIN-RELATED"/>
    <property type="match status" value="1"/>
</dbReference>
<dbReference type="EMBL" id="KQ030597">
    <property type="protein sequence ID" value="KJZ70980.1"/>
    <property type="molecule type" value="Genomic_DNA"/>
</dbReference>
<dbReference type="PRINTS" id="PR00381">
    <property type="entry name" value="KINESINLIGHT"/>
</dbReference>
<evidence type="ECO:0000313" key="5">
    <source>
        <dbReference type="Proteomes" id="UP000054481"/>
    </source>
</evidence>
<keyword evidence="1" id="KW-1133">Transmembrane helix</keyword>
<gene>
    <name evidence="4" type="ORF">HIM_09635</name>
</gene>
<dbReference type="Gene3D" id="1.25.40.10">
    <property type="entry name" value="Tetratricopeptide repeat domain"/>
    <property type="match status" value="2"/>
</dbReference>
<dbReference type="Gene3D" id="3.40.50.1820">
    <property type="entry name" value="alpha/beta hydrolase"/>
    <property type="match status" value="1"/>
</dbReference>
<feature type="domain" description="NB-ARC" evidence="2">
    <location>
        <begin position="335"/>
        <end position="508"/>
    </location>
</feature>
<reference evidence="4 5" key="1">
    <citation type="journal article" date="2014" name="Genome Biol. Evol.">
        <title>Comparative genomics and transcriptomics analyses reveal divergent lifestyle features of nematode endoparasitic fungus Hirsutella minnesotensis.</title>
        <authorList>
            <person name="Lai Y."/>
            <person name="Liu K."/>
            <person name="Zhang X."/>
            <person name="Zhang X."/>
            <person name="Li K."/>
            <person name="Wang N."/>
            <person name="Shu C."/>
            <person name="Wu Y."/>
            <person name="Wang C."/>
            <person name="Bushley K.E."/>
            <person name="Xiang M."/>
            <person name="Liu X."/>
        </authorList>
    </citation>
    <scope>NUCLEOTIDE SEQUENCE [LARGE SCALE GENOMIC DNA]</scope>
    <source>
        <strain evidence="4 5">3608</strain>
    </source>
</reference>
<organism evidence="4 5">
    <name type="scientific">Hirsutella minnesotensis 3608</name>
    <dbReference type="NCBI Taxonomy" id="1043627"/>
    <lineage>
        <taxon>Eukaryota</taxon>
        <taxon>Fungi</taxon>
        <taxon>Dikarya</taxon>
        <taxon>Ascomycota</taxon>
        <taxon>Pezizomycotina</taxon>
        <taxon>Sordariomycetes</taxon>
        <taxon>Hypocreomycetidae</taxon>
        <taxon>Hypocreales</taxon>
        <taxon>Ophiocordycipitaceae</taxon>
        <taxon>Hirsutella</taxon>
    </lineage>
</organism>
<dbReference type="Pfam" id="PF13374">
    <property type="entry name" value="TPR_10"/>
    <property type="match status" value="2"/>
</dbReference>
<dbReference type="SUPFAM" id="SSF53474">
    <property type="entry name" value="alpha/beta-Hydrolases"/>
    <property type="match status" value="1"/>
</dbReference>
<dbReference type="Pfam" id="PF00931">
    <property type="entry name" value="NB-ARC"/>
    <property type="match status" value="1"/>
</dbReference>
<dbReference type="InterPro" id="IPR011990">
    <property type="entry name" value="TPR-like_helical_dom_sf"/>
</dbReference>
<dbReference type="InterPro" id="IPR053137">
    <property type="entry name" value="NLR-like"/>
</dbReference>
<dbReference type="Pfam" id="PF13424">
    <property type="entry name" value="TPR_12"/>
    <property type="match status" value="2"/>
</dbReference>
<feature type="transmembrane region" description="Helical" evidence="1">
    <location>
        <begin position="7"/>
        <end position="24"/>
    </location>
</feature>
<keyword evidence="1" id="KW-0472">Membrane</keyword>
<dbReference type="AlphaFoldDB" id="A0A0F7ZL77"/>
<dbReference type="InterPro" id="IPR027417">
    <property type="entry name" value="P-loop_NTPase"/>
</dbReference>
<dbReference type="Gene3D" id="3.40.50.300">
    <property type="entry name" value="P-loop containing nucleotide triphosphate hydrolases"/>
    <property type="match status" value="1"/>
</dbReference>
<accession>A0A0F7ZL77</accession>
<dbReference type="OrthoDB" id="626167at2759"/>
<proteinExistence type="predicted"/>
<dbReference type="Proteomes" id="UP000054481">
    <property type="component" value="Unassembled WGS sequence"/>
</dbReference>
<name>A0A0F7ZL77_9HYPO</name>
<keyword evidence="1" id="KW-0812">Transmembrane</keyword>
<dbReference type="SUPFAM" id="SSF52540">
    <property type="entry name" value="P-loop containing nucleoside triphosphate hydrolases"/>
    <property type="match status" value="1"/>
</dbReference>
<dbReference type="InterPro" id="IPR000073">
    <property type="entry name" value="AB_hydrolase_1"/>
</dbReference>
<dbReference type="InterPro" id="IPR002182">
    <property type="entry name" value="NB-ARC"/>
</dbReference>
<dbReference type="PANTHER" id="PTHR46082:SF6">
    <property type="entry name" value="AAA+ ATPASE DOMAIN-CONTAINING PROTEIN-RELATED"/>
    <property type="match status" value="1"/>
</dbReference>